<sequence>MATIKKESPGIEIADDAVSIMKREDSIKLSKKAVKKSKNKKSKSKSKKVEENFFKHENASVDLFLKEISSSDLQLDTDKIKTEPEKISPTKPLNFKNVNSSSTSLNFDSEEKGIGENNNSEKESSNFLQDIPAIPTSIGLEPEYPSSNVGIDDNIIIRSNSQVKGPRELIAKEPIKSVSPKKIQDKHVSILRTPNGKNKNIQELAADNSPSRKSVVIDSSPPKICEYEQQSSEDESNASLVEENIYDLNQSEELKWKALPLKKHYKPLPPINKTSADSSFVGTPLGNALSPDKRSIADIDSDTSSECSRVNDLDITTEEVALLSKKLTLEEKLNAVLDNCKNDLDLDYDHDRYLEDQKIKKTLRKKRSFYEDILLNDEKRVSLNQEQAYSDLSNLYVTNVRNTDSNHSLKLSLERSNSIASQASILSNERILFTNSDMGLVGAPIIMKDGVKGFDDQIVEELIREPVVFGQDVVEDRFGSLKTTDDSDDFISAEKSIIELLDTNIRKNEQKDVITEESLAKTHQKKSSTTEALSPSEVGQLLTDNFKEIISPKDVSNVESPDAVNIVKSENLNVAGDSLYQNEVSSIYNDTKSASLKLDSDKEADNDSDQKQVKISIMNEDMNTEKSAEIAQETEENEGLKNLDSNDILDSQEDDILEKDKFGTNPSLPASNQEQQEILGNSTEADIAEEFEEDKVGTAIDSNSDSSFAEISKTEFELPYPQFEEDPHYLDLSDESTLSNNSTNSYSKRKISSPASNTNTETTPQFEVLSIWQSQPEYQHIPKHQTTRCGVNVTSMTPKADNLAKRNISPKQVNLLGQRVISYTRNNGFFPMGGSGFANSSSRKNSEYVEKSEVQGLGITGDDGLTNTFQYIELEDTSADSDFGDDFKEYGIKVDPADKDEFYNSQDMFPSELSPSVLNRAVKNIWRSGTIRSVRSVHEHKNSSSSSDTVNIRTNEDYTFKNVHSTVEVQNTGAHPQQQAAVEVASFSANNYKDDGDVESTVTVLRNIDEEGFESVSNHTASPNFERIKEKDLTEDKLLGTEIKSPAHKDLEDYNGKHHYAELTKTRNDYNKLQPLHVSSKSRINSLGNQEKKAFPEFRTKPKLINGESGRLFVNIKSLKKIDLPDVKSHDAKFCIILDNGIHRIKTEYFSLGQNVPIDKEFELIVGAKLSFVLTLKSKYSKPKDQLVEVKEKEVVRSKSFFGRLFGSKQVITRTKFVTRAAEKDSWDSVMANDGSFAKCRIDFSDFEHRITGEANVFDIPLINEWRDQNKFNAFKIGTLQLGMLFIPRTSQYEILPTSIKSAYEQVEELRKQMSVYHEGYLFQEGGDCAYFKRRFFKLQGSTFIAHNDVTLKTRARINLTKVVDLIYLGKEEQGEIIKKNPKEKILKNSNSRNISDSLLLNEGFRMKFANGEIIDFGAQNQIERLEWIKVLEEVINRNHFARQPWVKTLSSKMNL</sequence>
<feature type="compositionally biased region" description="Polar residues" evidence="3">
    <location>
        <begin position="753"/>
        <end position="762"/>
    </location>
</feature>
<dbReference type="PROSITE" id="PS50003">
    <property type="entry name" value="PH_DOMAIN"/>
    <property type="match status" value="1"/>
</dbReference>
<evidence type="ECO:0000259" key="4">
    <source>
        <dbReference type="PROSITE" id="PS50003"/>
    </source>
</evidence>
<feature type="compositionally biased region" description="Low complexity" evidence="3">
    <location>
        <begin position="735"/>
        <end position="746"/>
    </location>
</feature>
<dbReference type="InterPro" id="IPR001849">
    <property type="entry name" value="PH_domain"/>
</dbReference>
<evidence type="ECO:0000313" key="6">
    <source>
        <dbReference type="Proteomes" id="UP000094236"/>
    </source>
</evidence>
<feature type="compositionally biased region" description="Basic and acidic residues" evidence="3">
    <location>
        <begin position="109"/>
        <end position="124"/>
    </location>
</feature>
<dbReference type="EMBL" id="KV454017">
    <property type="protein sequence ID" value="ODV93887.1"/>
    <property type="molecule type" value="Genomic_DNA"/>
</dbReference>
<evidence type="ECO:0000256" key="1">
    <source>
        <dbReference type="ARBA" id="ARBA00022618"/>
    </source>
</evidence>
<feature type="domain" description="PH" evidence="4">
    <location>
        <begin position="1315"/>
        <end position="1437"/>
    </location>
</feature>
<reference evidence="6" key="1">
    <citation type="submission" date="2016-05" db="EMBL/GenBank/DDBJ databases">
        <title>Comparative genomics of biotechnologically important yeasts.</title>
        <authorList>
            <consortium name="DOE Joint Genome Institute"/>
            <person name="Riley R."/>
            <person name="Haridas S."/>
            <person name="Wolfe K.H."/>
            <person name="Lopes M.R."/>
            <person name="Hittinger C.T."/>
            <person name="Goker M."/>
            <person name="Salamov A."/>
            <person name="Wisecaver J."/>
            <person name="Long T.M."/>
            <person name="Aerts A.L."/>
            <person name="Barry K."/>
            <person name="Choi C."/>
            <person name="Clum A."/>
            <person name="Coughlan A.Y."/>
            <person name="Deshpande S."/>
            <person name="Douglass A.P."/>
            <person name="Hanson S.J."/>
            <person name="Klenk H.-P."/>
            <person name="Labutti K."/>
            <person name="Lapidus A."/>
            <person name="Lindquist E."/>
            <person name="Lipzen A."/>
            <person name="Meier-Kolthoff J.P."/>
            <person name="Ohm R.A."/>
            <person name="Otillar R.P."/>
            <person name="Pangilinan J."/>
            <person name="Peng Y."/>
            <person name="Rokas A."/>
            <person name="Rosa C.A."/>
            <person name="Scheuner C."/>
            <person name="Sibirny A.A."/>
            <person name="Slot J.C."/>
            <person name="Stielow J.B."/>
            <person name="Sun H."/>
            <person name="Kurtzman C.P."/>
            <person name="Blackwell M."/>
            <person name="Grigoriev I.V."/>
            <person name="Jeffries T.W."/>
        </authorList>
    </citation>
    <scope>NUCLEOTIDE SEQUENCE [LARGE SCALE GENOMIC DNA]</scope>
    <source>
        <strain evidence="6">NRRL Y-2460</strain>
    </source>
</reference>
<feature type="compositionally biased region" description="Basic residues" evidence="3">
    <location>
        <begin position="30"/>
        <end position="46"/>
    </location>
</feature>
<dbReference type="OrthoDB" id="2123378at2759"/>
<dbReference type="PANTHER" id="PTHR36100">
    <property type="entry name" value="BUD SITE SELECTION PROTEIN 4"/>
    <property type="match status" value="1"/>
</dbReference>
<evidence type="ECO:0000256" key="3">
    <source>
        <dbReference type="SAM" id="MobiDB-lite"/>
    </source>
</evidence>
<evidence type="ECO:0000313" key="5">
    <source>
        <dbReference type="EMBL" id="ODV93887.1"/>
    </source>
</evidence>
<evidence type="ECO:0000256" key="2">
    <source>
        <dbReference type="ARBA" id="ARBA00023306"/>
    </source>
</evidence>
<dbReference type="SUPFAM" id="SSF50729">
    <property type="entry name" value="PH domain-like"/>
    <property type="match status" value="1"/>
</dbReference>
<dbReference type="Gene3D" id="2.30.29.30">
    <property type="entry name" value="Pleckstrin-homology domain (PH domain)/Phosphotyrosine-binding domain (PTB)"/>
    <property type="match status" value="1"/>
</dbReference>
<organism evidence="5 6">
    <name type="scientific">Pachysolen tannophilus NRRL Y-2460</name>
    <dbReference type="NCBI Taxonomy" id="669874"/>
    <lineage>
        <taxon>Eukaryota</taxon>
        <taxon>Fungi</taxon>
        <taxon>Dikarya</taxon>
        <taxon>Ascomycota</taxon>
        <taxon>Saccharomycotina</taxon>
        <taxon>Pichiomycetes</taxon>
        <taxon>Pachysolenaceae</taxon>
        <taxon>Pachysolen</taxon>
    </lineage>
</organism>
<dbReference type="InterPro" id="IPR052007">
    <property type="entry name" value="Bud4"/>
</dbReference>
<dbReference type="SMART" id="SM00233">
    <property type="entry name" value="PH"/>
    <property type="match status" value="1"/>
</dbReference>
<dbReference type="PANTHER" id="PTHR36100:SF1">
    <property type="entry name" value="BUD SITE SELECTION PROTEIN 4"/>
    <property type="match status" value="1"/>
</dbReference>
<dbReference type="GO" id="GO:0000142">
    <property type="term" value="C:cellular bud neck contractile ring"/>
    <property type="evidence" value="ECO:0007669"/>
    <property type="project" value="TreeGrafter"/>
</dbReference>
<keyword evidence="6" id="KW-1185">Reference proteome</keyword>
<feature type="region of interest" description="Disordered" evidence="3">
    <location>
        <begin position="732"/>
        <end position="762"/>
    </location>
</feature>
<dbReference type="InterPro" id="IPR011993">
    <property type="entry name" value="PH-like_dom_sf"/>
</dbReference>
<keyword evidence="1" id="KW-0132">Cell division</keyword>
<feature type="region of interest" description="Disordered" evidence="3">
    <location>
        <begin position="30"/>
        <end position="51"/>
    </location>
</feature>
<gene>
    <name evidence="5" type="ORF">PACTADRAFT_51634</name>
</gene>
<feature type="compositionally biased region" description="Polar residues" evidence="3">
    <location>
        <begin position="96"/>
        <end position="107"/>
    </location>
</feature>
<name>A0A1E4TQ62_PACTA</name>
<feature type="region of interest" description="Disordered" evidence="3">
    <location>
        <begin position="82"/>
        <end position="127"/>
    </location>
</feature>
<dbReference type="Proteomes" id="UP000094236">
    <property type="component" value="Unassembled WGS sequence"/>
</dbReference>
<dbReference type="GO" id="GO:0005525">
    <property type="term" value="F:GTP binding"/>
    <property type="evidence" value="ECO:0007669"/>
    <property type="project" value="TreeGrafter"/>
</dbReference>
<dbReference type="GO" id="GO:0007120">
    <property type="term" value="P:axial cellular bud site selection"/>
    <property type="evidence" value="ECO:0007669"/>
    <property type="project" value="TreeGrafter"/>
</dbReference>
<keyword evidence="2" id="KW-0131">Cell cycle</keyword>
<proteinExistence type="predicted"/>
<dbReference type="STRING" id="669874.A0A1E4TQ62"/>
<protein>
    <recommendedName>
        <fullName evidence="4">PH domain-containing protein</fullName>
    </recommendedName>
</protein>
<accession>A0A1E4TQ62</accession>
<dbReference type="GO" id="GO:0097271">
    <property type="term" value="P:protein localization to bud neck"/>
    <property type="evidence" value="ECO:0007669"/>
    <property type="project" value="TreeGrafter"/>
</dbReference>
<dbReference type="CDD" id="cd13278">
    <property type="entry name" value="PH_Bud4"/>
    <property type="match status" value="1"/>
</dbReference>
<feature type="region of interest" description="Disordered" evidence="3">
    <location>
        <begin position="518"/>
        <end position="537"/>
    </location>
</feature>